<name>A0AC11DU87_SHEEP</name>
<sequence length="781" mass="84026">MKLVPGAQNVGNFWAKGLSRYPTRGGSSQGQGVHTSLSPRSAFSAVFPDPSPPSQSNTPDLWIQQLATGPTRTTNFPLFLLLPGAPHTPISTSKPLPRLLPDLHLVISATPPPSRLLAPGYTETHYSPDGQPVVLFPNHKDHCHYHGHVRGFPDSWVVLSICSGMRGLITLSSNASYYVHPWPAGDSKDFLTHRIFRVEQLFSGKGTCGHRDPGDKRDMTSLLCATQIRERRESLRSPRYLELYIVGDHTLFLTQHRNLNHAKQRLLEVANYVDQILRTLDIKVVLTGLEVWTDACSRRQLRAFFRKGGGACLSNAPDSGLLVPQARCGNGFVEKGEECDCGAGQECPDSCCLGHSCSLRAGAQCTHGDCCAHCLLKPAGTPCRPAAGDCDLPEFCTGASPYCPPDIYLLDGSPCARGRGYCRDGACPTLEQQCQQLWGPGSRPAPEACFQVLNSAGDAQGNCGQQGDGNFVPCAQRDAQCGKLQCQGGEQSALVPHAVPVDSTVHLGSREVTCRGASVLPGAQLDLPDLGLVEAGTQCGPRMVCQERRCQNTTFRELELCLMACHGHGVCNSNRNCHCAPGWAPPSCDKPGLGGSVDSGPVQPQNRDAFTLAVILSSVMPLLPGAGLAWCCCRRPGLCLQRCFWGSRRDLMCSGSTDMGTTGRGSPIPLWDPCDINIWKMFGCARVWGKCQGWREKVSKALGSISLYSSPQKGVGSELRRVIWVQASTTGKQPQGAMLSQSSGLLPTAQIQRWPMQRPPSGQHSPNGVAPDSPSGAPALR</sequence>
<evidence type="ECO:0000313" key="1">
    <source>
        <dbReference type="Ensembl" id="ENSOARP00020050683.1"/>
    </source>
</evidence>
<reference evidence="1" key="2">
    <citation type="submission" date="2025-08" db="UniProtKB">
        <authorList>
            <consortium name="Ensembl"/>
        </authorList>
    </citation>
    <scope>IDENTIFICATION</scope>
</reference>
<dbReference type="Ensembl" id="ENSOART00020061039.1">
    <property type="protein sequence ID" value="ENSOARP00020050683.1"/>
    <property type="gene ID" value="ENSOARG00020004535.2"/>
</dbReference>
<reference evidence="1" key="1">
    <citation type="submission" date="2020-11" db="EMBL/GenBank/DDBJ databases">
        <authorList>
            <person name="Davenport K.M."/>
            <person name="Bickhart D.M."/>
            <person name="Smith T.P.L."/>
            <person name="Murdoch B.M."/>
            <person name="Rosen B.D."/>
        </authorList>
    </citation>
    <scope>NUCLEOTIDE SEQUENCE [LARGE SCALE GENOMIC DNA]</scope>
    <source>
        <strain evidence="1">OAR_USU_Benz2616</strain>
    </source>
</reference>
<organism evidence="1">
    <name type="scientific">Ovis aries</name>
    <name type="common">Sheep</name>
    <dbReference type="NCBI Taxonomy" id="9940"/>
    <lineage>
        <taxon>Eukaryota</taxon>
        <taxon>Metazoa</taxon>
        <taxon>Chordata</taxon>
        <taxon>Craniata</taxon>
        <taxon>Vertebrata</taxon>
        <taxon>Euteleostomi</taxon>
        <taxon>Mammalia</taxon>
        <taxon>Eutheria</taxon>
        <taxon>Laurasiatheria</taxon>
        <taxon>Artiodactyla</taxon>
        <taxon>Ruminantia</taxon>
        <taxon>Pecora</taxon>
        <taxon>Bovidae</taxon>
        <taxon>Caprinae</taxon>
        <taxon>Ovis</taxon>
    </lineage>
</organism>
<accession>A0AC11DU87</accession>
<protein>
    <submittedName>
        <fullName evidence="1">ADAM metallopeptidase domain 33</fullName>
    </submittedName>
</protein>
<gene>
    <name evidence="1" type="primary">ADAM33</name>
</gene>
<reference evidence="1" key="3">
    <citation type="submission" date="2025-09" db="UniProtKB">
        <authorList>
            <consortium name="Ensembl"/>
        </authorList>
    </citation>
    <scope>IDENTIFICATION</scope>
</reference>
<proteinExistence type="predicted"/>